<accession>A0A914H7F8</accession>
<sequence>MRYYCIVIFLFFHYSFACFSSCNRKQQNVRFDNEDWVPNMGKLPIGTKKIASEIMMLLDSNLLPSKLCQKMKDLYDEINELDRKLLHIVWWDEIDCKSINDSVVNPFYPFNSDQNKILT</sequence>
<evidence type="ECO:0000313" key="2">
    <source>
        <dbReference type="Proteomes" id="UP000887572"/>
    </source>
</evidence>
<dbReference type="AlphaFoldDB" id="A0A914H7F8"/>
<name>A0A914H7F8_GLORO</name>
<protein>
    <submittedName>
        <fullName evidence="3">Uncharacterized protein</fullName>
    </submittedName>
</protein>
<feature type="signal peptide" evidence="1">
    <location>
        <begin position="1"/>
        <end position="17"/>
    </location>
</feature>
<proteinExistence type="predicted"/>
<organism evidence="2 3">
    <name type="scientific">Globodera rostochiensis</name>
    <name type="common">Golden nematode worm</name>
    <name type="synonym">Heterodera rostochiensis</name>
    <dbReference type="NCBI Taxonomy" id="31243"/>
    <lineage>
        <taxon>Eukaryota</taxon>
        <taxon>Metazoa</taxon>
        <taxon>Ecdysozoa</taxon>
        <taxon>Nematoda</taxon>
        <taxon>Chromadorea</taxon>
        <taxon>Rhabditida</taxon>
        <taxon>Tylenchina</taxon>
        <taxon>Tylenchomorpha</taxon>
        <taxon>Tylenchoidea</taxon>
        <taxon>Heteroderidae</taxon>
        <taxon>Heteroderinae</taxon>
        <taxon>Globodera</taxon>
    </lineage>
</organism>
<dbReference type="Proteomes" id="UP000887572">
    <property type="component" value="Unplaced"/>
</dbReference>
<keyword evidence="2" id="KW-1185">Reference proteome</keyword>
<feature type="chain" id="PRO_5037225883" evidence="1">
    <location>
        <begin position="18"/>
        <end position="119"/>
    </location>
</feature>
<evidence type="ECO:0000256" key="1">
    <source>
        <dbReference type="SAM" id="SignalP"/>
    </source>
</evidence>
<evidence type="ECO:0000313" key="3">
    <source>
        <dbReference type="WBParaSite" id="Gr19_v10_g14903.t1"/>
    </source>
</evidence>
<reference evidence="3" key="1">
    <citation type="submission" date="2022-11" db="UniProtKB">
        <authorList>
            <consortium name="WormBaseParasite"/>
        </authorList>
    </citation>
    <scope>IDENTIFICATION</scope>
</reference>
<dbReference type="WBParaSite" id="Gr19_v10_g14903.t1">
    <property type="protein sequence ID" value="Gr19_v10_g14903.t1"/>
    <property type="gene ID" value="Gr19_v10_g14903"/>
</dbReference>
<keyword evidence="1" id="KW-0732">Signal</keyword>